<evidence type="ECO:0000313" key="2">
    <source>
        <dbReference type="EMBL" id="KAJ4848959.1"/>
    </source>
</evidence>
<evidence type="ECO:0000256" key="1">
    <source>
        <dbReference type="ARBA" id="ARBA00022801"/>
    </source>
</evidence>
<name>A0A9Q0GEX4_9ROSI</name>
<protein>
    <submittedName>
        <fullName evidence="2">Beta-D-xylosidase 2</fullName>
    </submittedName>
</protein>
<dbReference type="InterPro" id="IPR017853">
    <property type="entry name" value="GH"/>
</dbReference>
<dbReference type="InterPro" id="IPR044993">
    <property type="entry name" value="BXL"/>
</dbReference>
<comment type="caution">
    <text evidence="2">The sequence shown here is derived from an EMBL/GenBank/DDBJ whole genome shotgun (WGS) entry which is preliminary data.</text>
</comment>
<evidence type="ECO:0000313" key="3">
    <source>
        <dbReference type="Proteomes" id="UP001141552"/>
    </source>
</evidence>
<accession>A0A9Q0GEX4</accession>
<organism evidence="2 3">
    <name type="scientific">Turnera subulata</name>
    <dbReference type="NCBI Taxonomy" id="218843"/>
    <lineage>
        <taxon>Eukaryota</taxon>
        <taxon>Viridiplantae</taxon>
        <taxon>Streptophyta</taxon>
        <taxon>Embryophyta</taxon>
        <taxon>Tracheophyta</taxon>
        <taxon>Spermatophyta</taxon>
        <taxon>Magnoliopsida</taxon>
        <taxon>eudicotyledons</taxon>
        <taxon>Gunneridae</taxon>
        <taxon>Pentapetalae</taxon>
        <taxon>rosids</taxon>
        <taxon>fabids</taxon>
        <taxon>Malpighiales</taxon>
        <taxon>Passifloraceae</taxon>
        <taxon>Turnera</taxon>
    </lineage>
</organism>
<dbReference type="AlphaFoldDB" id="A0A9Q0GEX4"/>
<dbReference type="SUPFAM" id="SSF51445">
    <property type="entry name" value="(Trans)glycosidases"/>
    <property type="match status" value="1"/>
</dbReference>
<sequence length="75" mass="8085">MFCYTSPCDFNLDFSHVLLTILNTGQCVPTCADPNLLSKTVRGEWGLNGYIVSDCDSVGVYYNTQEAAADGIKAG</sequence>
<reference evidence="2" key="1">
    <citation type="submission" date="2022-02" db="EMBL/GenBank/DDBJ databases">
        <authorList>
            <person name="Henning P.M."/>
            <person name="McCubbin A.G."/>
            <person name="Shore J.S."/>
        </authorList>
    </citation>
    <scope>NUCLEOTIDE SEQUENCE</scope>
    <source>
        <strain evidence="2">F60SS</strain>
        <tissue evidence="2">Leaves</tissue>
    </source>
</reference>
<dbReference type="GO" id="GO:0046556">
    <property type="term" value="F:alpha-L-arabinofuranosidase activity"/>
    <property type="evidence" value="ECO:0007669"/>
    <property type="project" value="TreeGrafter"/>
</dbReference>
<dbReference type="OrthoDB" id="1731767at2759"/>
<proteinExistence type="predicted"/>
<dbReference type="GO" id="GO:0009044">
    <property type="term" value="F:xylan 1,4-beta-xylosidase activity"/>
    <property type="evidence" value="ECO:0007669"/>
    <property type="project" value="InterPro"/>
</dbReference>
<gene>
    <name evidence="2" type="primary">BXL2_3</name>
    <name evidence="2" type="ORF">Tsubulata_051454</name>
</gene>
<keyword evidence="1" id="KW-0378">Hydrolase</keyword>
<dbReference type="Proteomes" id="UP001141552">
    <property type="component" value="Unassembled WGS sequence"/>
</dbReference>
<dbReference type="Gene3D" id="3.20.20.300">
    <property type="entry name" value="Glycoside hydrolase, family 3, N-terminal domain"/>
    <property type="match status" value="1"/>
</dbReference>
<dbReference type="PANTHER" id="PTHR42721">
    <property type="entry name" value="SUGAR HYDROLASE-RELATED"/>
    <property type="match status" value="1"/>
</dbReference>
<dbReference type="GO" id="GO:0045493">
    <property type="term" value="P:xylan catabolic process"/>
    <property type="evidence" value="ECO:0007669"/>
    <property type="project" value="InterPro"/>
</dbReference>
<dbReference type="PANTHER" id="PTHR42721:SF45">
    <property type="entry name" value="BETA-D-XYLOSIDASE 2-RELATED"/>
    <property type="match status" value="1"/>
</dbReference>
<dbReference type="GO" id="GO:0031222">
    <property type="term" value="P:arabinan catabolic process"/>
    <property type="evidence" value="ECO:0007669"/>
    <property type="project" value="TreeGrafter"/>
</dbReference>
<dbReference type="InterPro" id="IPR036962">
    <property type="entry name" value="Glyco_hydro_3_N_sf"/>
</dbReference>
<reference evidence="2" key="2">
    <citation type="journal article" date="2023" name="Plants (Basel)">
        <title>Annotation of the Turnera subulata (Passifloraceae) Draft Genome Reveals the S-Locus Evolved after the Divergence of Turneroideae from Passifloroideae in a Stepwise Manner.</title>
        <authorList>
            <person name="Henning P.M."/>
            <person name="Roalson E.H."/>
            <person name="Mir W."/>
            <person name="McCubbin A.G."/>
            <person name="Shore J.S."/>
        </authorList>
    </citation>
    <scope>NUCLEOTIDE SEQUENCE</scope>
    <source>
        <strain evidence="2">F60SS</strain>
    </source>
</reference>
<dbReference type="EMBL" id="JAKUCV010000741">
    <property type="protein sequence ID" value="KAJ4848959.1"/>
    <property type="molecule type" value="Genomic_DNA"/>
</dbReference>
<keyword evidence="3" id="KW-1185">Reference proteome</keyword>